<keyword evidence="1" id="KW-1133">Transmembrane helix</keyword>
<keyword evidence="1" id="KW-0812">Transmembrane</keyword>
<name>A0A6I6JVY3_9BACT</name>
<dbReference type="InterPro" id="IPR012373">
    <property type="entry name" value="Ferrdict_sens_TM"/>
</dbReference>
<dbReference type="PANTHER" id="PTHR30273:SF2">
    <property type="entry name" value="PROTEIN FECR"/>
    <property type="match status" value="1"/>
</dbReference>
<evidence type="ECO:0000256" key="1">
    <source>
        <dbReference type="SAM" id="Phobius"/>
    </source>
</evidence>
<protein>
    <submittedName>
        <fullName evidence="4">DUF4974 domain-containing protein</fullName>
    </submittedName>
</protein>
<evidence type="ECO:0000259" key="3">
    <source>
        <dbReference type="Pfam" id="PF16344"/>
    </source>
</evidence>
<keyword evidence="1" id="KW-0472">Membrane</keyword>
<dbReference type="Pfam" id="PF16344">
    <property type="entry name" value="FecR_C"/>
    <property type="match status" value="1"/>
</dbReference>
<dbReference type="PIRSF" id="PIRSF018266">
    <property type="entry name" value="FecR"/>
    <property type="match status" value="1"/>
</dbReference>
<evidence type="ECO:0000313" key="4">
    <source>
        <dbReference type="EMBL" id="QGY44247.1"/>
    </source>
</evidence>
<dbReference type="InterPro" id="IPR006860">
    <property type="entry name" value="FecR"/>
</dbReference>
<dbReference type="KEGG" id="mcos:GM418_11440"/>
<feature type="domain" description="FecR protein" evidence="2">
    <location>
        <begin position="141"/>
        <end position="226"/>
    </location>
</feature>
<evidence type="ECO:0000313" key="5">
    <source>
        <dbReference type="Proteomes" id="UP000428260"/>
    </source>
</evidence>
<reference evidence="4 5" key="1">
    <citation type="submission" date="2019-11" db="EMBL/GenBank/DDBJ databases">
        <authorList>
            <person name="Zheng R.K."/>
            <person name="Sun C.M."/>
        </authorList>
    </citation>
    <scope>NUCLEOTIDE SEQUENCE [LARGE SCALE GENOMIC DNA]</scope>
    <source>
        <strain evidence="4 5">WC007</strain>
    </source>
</reference>
<proteinExistence type="predicted"/>
<dbReference type="InterPro" id="IPR032508">
    <property type="entry name" value="FecR_C"/>
</dbReference>
<organism evidence="4 5">
    <name type="scientific">Maribellus comscasis</name>
    <dbReference type="NCBI Taxonomy" id="2681766"/>
    <lineage>
        <taxon>Bacteria</taxon>
        <taxon>Pseudomonadati</taxon>
        <taxon>Bacteroidota</taxon>
        <taxon>Bacteroidia</taxon>
        <taxon>Marinilabiliales</taxon>
        <taxon>Prolixibacteraceae</taxon>
        <taxon>Maribellus</taxon>
    </lineage>
</organism>
<gene>
    <name evidence="4" type="ORF">GM418_11440</name>
</gene>
<accession>A0A6I6JVY3</accession>
<dbReference type="RefSeq" id="WP_158866158.1">
    <property type="nucleotide sequence ID" value="NZ_CP046401.1"/>
</dbReference>
<feature type="transmembrane region" description="Helical" evidence="1">
    <location>
        <begin position="98"/>
        <end position="122"/>
    </location>
</feature>
<dbReference type="Proteomes" id="UP000428260">
    <property type="component" value="Chromosome"/>
</dbReference>
<dbReference type="Gene3D" id="2.60.120.1440">
    <property type="match status" value="1"/>
</dbReference>
<dbReference type="PANTHER" id="PTHR30273">
    <property type="entry name" value="PERIPLASMIC SIGNAL SENSOR AND SIGMA FACTOR ACTIVATOR FECR-RELATED"/>
    <property type="match status" value="1"/>
</dbReference>
<dbReference type="AlphaFoldDB" id="A0A6I6JVY3"/>
<feature type="domain" description="Protein FecR C-terminal" evidence="3">
    <location>
        <begin position="276"/>
        <end position="341"/>
    </location>
</feature>
<dbReference type="Gene3D" id="3.55.50.30">
    <property type="match status" value="1"/>
</dbReference>
<dbReference type="Pfam" id="PF04773">
    <property type="entry name" value="FecR"/>
    <property type="match status" value="1"/>
</dbReference>
<dbReference type="GO" id="GO:0016989">
    <property type="term" value="F:sigma factor antagonist activity"/>
    <property type="evidence" value="ECO:0007669"/>
    <property type="project" value="TreeGrafter"/>
</dbReference>
<dbReference type="EMBL" id="CP046401">
    <property type="protein sequence ID" value="QGY44247.1"/>
    <property type="molecule type" value="Genomic_DNA"/>
</dbReference>
<sequence length="347" mass="39810">MGKKKNIGKGEWELLAKLATNESGSEDREETKSWLKKSQEIRSELETTQKMLKKIDDFYTLKNFDSHGAWRNVQSKIYPEKAKTVRLKKIRKEAIRKFYKYAAVVLVALLLGSIGYYIGFVYQNPVQENQIVMAENQVLNEYVLPDGSVVTLNWNSQLEFPKNFNDSIREVTIRGEAFFDVKPNAKKPFVINAGNAQVKVLGTSFNVSAYPETETVEVVVKTGKVRVIRKKPDMQTAINEVILVPGEKGTLFNQNNLLEKSVNTNPNFVAWKTLDLIFDEVPLNEVILNLEKVYHAEIQLMEPELNNLVYTGHFDQKPINFVLDVIRLTFNLNLSEENEQFVLSDRK</sequence>
<evidence type="ECO:0000259" key="2">
    <source>
        <dbReference type="Pfam" id="PF04773"/>
    </source>
</evidence>
<keyword evidence="5" id="KW-1185">Reference proteome</keyword>